<gene>
    <name evidence="12" type="primary">LOC104950699</name>
</gene>
<evidence type="ECO:0000256" key="2">
    <source>
        <dbReference type="ARBA" id="ARBA00004251"/>
    </source>
</evidence>
<evidence type="ECO:0000256" key="7">
    <source>
        <dbReference type="ARBA" id="ARBA00023180"/>
    </source>
</evidence>
<name>A0A6I9NGA2_9TELE</name>
<reference evidence="12" key="1">
    <citation type="submission" date="2025-08" db="UniProtKB">
        <authorList>
            <consortium name="RefSeq"/>
        </authorList>
    </citation>
    <scope>IDENTIFICATION</scope>
    <source>
        <tissue evidence="12">Muscle</tissue>
    </source>
</reference>
<keyword evidence="11" id="KW-1185">Reference proteome</keyword>
<keyword evidence="5" id="KW-0472">Membrane</keyword>
<keyword evidence="10" id="KW-0732">Signal</keyword>
<evidence type="ECO:0000256" key="10">
    <source>
        <dbReference type="SAM" id="SignalP"/>
    </source>
</evidence>
<dbReference type="SMART" id="SM01265">
    <property type="entry name" value="Mab-21"/>
    <property type="match status" value="1"/>
</dbReference>
<dbReference type="AlphaFoldDB" id="A0A6I9NGA2"/>
<evidence type="ECO:0000256" key="3">
    <source>
        <dbReference type="ARBA" id="ARBA00004494"/>
    </source>
</evidence>
<feature type="signal peptide" evidence="10">
    <location>
        <begin position="1"/>
        <end position="19"/>
    </location>
</feature>
<evidence type="ECO:0000256" key="8">
    <source>
        <dbReference type="ARBA" id="ARBA00023242"/>
    </source>
</evidence>
<keyword evidence="5" id="KW-1003">Cell membrane</keyword>
<evidence type="ECO:0000256" key="9">
    <source>
        <dbReference type="SAM" id="MobiDB-lite"/>
    </source>
</evidence>
<proteinExistence type="predicted"/>
<dbReference type="GeneID" id="104950699"/>
<dbReference type="PRINTS" id="PR02107">
    <property type="entry name" value="INOS145TPRIP"/>
</dbReference>
<feature type="compositionally biased region" description="Polar residues" evidence="9">
    <location>
        <begin position="105"/>
        <end position="134"/>
    </location>
</feature>
<evidence type="ECO:0000256" key="4">
    <source>
        <dbReference type="ARBA" id="ARBA00019443"/>
    </source>
</evidence>
<keyword evidence="7" id="KW-0325">Glycoprotein</keyword>
<evidence type="ECO:0000313" key="12">
    <source>
        <dbReference type="RefSeq" id="XP_010775557.1"/>
    </source>
</evidence>
<dbReference type="RefSeq" id="XP_010775557.1">
    <property type="nucleotide sequence ID" value="XM_010777255.1"/>
</dbReference>
<dbReference type="GO" id="GO:0005640">
    <property type="term" value="C:nuclear outer membrane"/>
    <property type="evidence" value="ECO:0007669"/>
    <property type="project" value="UniProtKB-SubCell"/>
</dbReference>
<dbReference type="OrthoDB" id="9923553at2759"/>
<comment type="function">
    <text evidence="1">Enhances Ca(2+)-mediated inhibition of inositol 1,4,5-triphosphate receptor (ITPR) Ca(2+) release.</text>
</comment>
<evidence type="ECO:0000256" key="5">
    <source>
        <dbReference type="ARBA" id="ARBA00022475"/>
    </source>
</evidence>
<evidence type="ECO:0000256" key="1">
    <source>
        <dbReference type="ARBA" id="ARBA00003856"/>
    </source>
</evidence>
<organism evidence="11 12">
    <name type="scientific">Notothenia coriiceps</name>
    <name type="common">black rockcod</name>
    <dbReference type="NCBI Taxonomy" id="8208"/>
    <lineage>
        <taxon>Eukaryota</taxon>
        <taxon>Metazoa</taxon>
        <taxon>Chordata</taxon>
        <taxon>Craniata</taxon>
        <taxon>Vertebrata</taxon>
        <taxon>Euteleostomi</taxon>
        <taxon>Actinopterygii</taxon>
        <taxon>Neopterygii</taxon>
        <taxon>Teleostei</taxon>
        <taxon>Neoteleostei</taxon>
        <taxon>Acanthomorphata</taxon>
        <taxon>Eupercaria</taxon>
        <taxon>Perciformes</taxon>
        <taxon>Notothenioidei</taxon>
        <taxon>Nototheniidae</taxon>
        <taxon>Notothenia</taxon>
    </lineage>
</organism>
<accession>A0A6I9NGA2</accession>
<comment type="subcellular location">
    <subcellularLocation>
        <location evidence="2">Cell membrane</location>
        <topology evidence="2">Single-pass type I membrane protein</topology>
    </subcellularLocation>
    <subcellularLocation>
        <location evidence="3">Nucleus outer membrane</location>
        <topology evidence="3">Single-pass type I membrane protein</topology>
    </subcellularLocation>
</comment>
<keyword evidence="6" id="KW-0175">Coiled coil</keyword>
<feature type="region of interest" description="Disordered" evidence="9">
    <location>
        <begin position="94"/>
        <end position="192"/>
    </location>
</feature>
<dbReference type="Gene3D" id="1.10.1410.40">
    <property type="match status" value="1"/>
</dbReference>
<evidence type="ECO:0000256" key="6">
    <source>
        <dbReference type="ARBA" id="ARBA00023054"/>
    </source>
</evidence>
<feature type="chain" id="PRO_5026693694" description="Inositol 1,4,5-trisphosphate receptor-interacting protein" evidence="10">
    <location>
        <begin position="20"/>
        <end position="632"/>
    </location>
</feature>
<evidence type="ECO:0000313" key="11">
    <source>
        <dbReference type="Proteomes" id="UP000504611"/>
    </source>
</evidence>
<dbReference type="PANTHER" id="PTHR10656">
    <property type="entry name" value="CELL FATE DETERMINING PROTEIN MAB21-RELATED"/>
    <property type="match status" value="1"/>
</dbReference>
<dbReference type="InterPro" id="IPR026250">
    <property type="entry name" value="ITPRIP-like"/>
</dbReference>
<dbReference type="PANTHER" id="PTHR10656:SF8">
    <property type="entry name" value="INOSITOL 1,4,5-TRISPHOSPHATE RECEPTOR-INTERACTING PROTEIN"/>
    <property type="match status" value="1"/>
</dbReference>
<dbReference type="GO" id="GO:0005886">
    <property type="term" value="C:plasma membrane"/>
    <property type="evidence" value="ECO:0007669"/>
    <property type="project" value="UniProtKB-SubCell"/>
</dbReference>
<sequence length="632" mass="72747">MQDILLRVFVVALGLLTYPREDPRVENGDDFTTLGLQKHEERLLREEEELDHVMAPEEMIHTVNGDPHDDFQPDQYVTKNISVLEYVSVTTQESEEYFTDHNSDVTESQPQNSQREPETALQTSQIDQGLNGNVQFDKKSKEDTQTVQSVSFIDPGNPQGQQEKPEVISLNEQESPPSHPHTSTSENESSEKDMADWERDYLWYLWNALAVISMIRFFRKYLGKDSQNKQEETRALTVTCTAAEVLLPDSNTLQRFHSKCIQVSSDKWKEFLEGFANDLLEAMRAVCDTNGGMVIEDFQIVDMYNIIVPFTPLDPYSFQCLLNQASEQPPDMQACGQIKLVENKTIQNVCPCQSPNSEDMVCLLHCETEKVKATKTDGLLCMKDSPFLSKLKVTKWFQSTIKEAWEQISHKYEFELNIRYISAPGALVVRFRSGKKVCFRMNPVVKINTDAHFFIDPNSMNGFETLWTLSLTNYEDHFLEHISKRLPVNSCHRQTLEIAHFLHKRQTAISGNNALKDIHFKTALMHLLLTKDPSQWKPNFMTCRLQDLLAFMERSLKKKQLQHVLIGNPLRQRIIELPAEFTHAKTVNLFHPLVVHNCIYITAVVHFQEILRNAHMLINDYVKCIEGTNCSI</sequence>
<dbReference type="Proteomes" id="UP000504611">
    <property type="component" value="Unplaced"/>
</dbReference>
<keyword evidence="8" id="KW-0539">Nucleus</keyword>
<protein>
    <recommendedName>
        <fullName evidence="4">Inositol 1,4,5-trisphosphate receptor-interacting protein</fullName>
    </recommendedName>
</protein>
<dbReference type="InterPro" id="IPR024810">
    <property type="entry name" value="MAB21L/cGLR"/>
</dbReference>
<dbReference type="KEGG" id="ncc:104950699"/>